<protein>
    <submittedName>
        <fullName evidence="1">Uncharacterized protein</fullName>
    </submittedName>
</protein>
<evidence type="ECO:0000313" key="1">
    <source>
        <dbReference type="EMBL" id="MDT0347909.1"/>
    </source>
</evidence>
<dbReference type="EMBL" id="JAVREJ010000001">
    <property type="protein sequence ID" value="MDT0347909.1"/>
    <property type="molecule type" value="Genomic_DNA"/>
</dbReference>
<keyword evidence="2" id="KW-1185">Reference proteome</keyword>
<gene>
    <name evidence="1" type="ORF">RM445_00030</name>
</gene>
<sequence>MHADRTENRRSPDELWAGLVREMAAMPDVVANLLREHQPDDHGFCRGNGCGTAGRGVPTRRWPCSLHALAAAAADAVVRGGPAGGTVRSQQDR</sequence>
<dbReference type="RefSeq" id="WP_311553809.1">
    <property type="nucleotide sequence ID" value="NZ_JAVREJ010000001.1"/>
</dbReference>
<dbReference type="Proteomes" id="UP001183202">
    <property type="component" value="Unassembled WGS sequence"/>
</dbReference>
<evidence type="ECO:0000313" key="2">
    <source>
        <dbReference type="Proteomes" id="UP001183202"/>
    </source>
</evidence>
<comment type="caution">
    <text evidence="1">The sequence shown here is derived from an EMBL/GenBank/DDBJ whole genome shotgun (WGS) entry which is preliminary data.</text>
</comment>
<proteinExistence type="predicted"/>
<name>A0ABU2N3N9_9PSEU</name>
<accession>A0ABU2N3N9</accession>
<reference evidence="2" key="1">
    <citation type="submission" date="2023-07" db="EMBL/GenBank/DDBJ databases">
        <title>30 novel species of actinomycetes from the DSMZ collection.</title>
        <authorList>
            <person name="Nouioui I."/>
        </authorList>
    </citation>
    <scope>NUCLEOTIDE SEQUENCE [LARGE SCALE GENOMIC DNA]</scope>
    <source>
        <strain evidence="2">DSM 45834</strain>
    </source>
</reference>
<organism evidence="1 2">
    <name type="scientific">Pseudonocardia charpentierae</name>
    <dbReference type="NCBI Taxonomy" id="3075545"/>
    <lineage>
        <taxon>Bacteria</taxon>
        <taxon>Bacillati</taxon>
        <taxon>Actinomycetota</taxon>
        <taxon>Actinomycetes</taxon>
        <taxon>Pseudonocardiales</taxon>
        <taxon>Pseudonocardiaceae</taxon>
        <taxon>Pseudonocardia</taxon>
    </lineage>
</organism>